<dbReference type="Proteomes" id="UP000007392">
    <property type="component" value="Chromosome"/>
</dbReference>
<organism evidence="1 2">
    <name type="scientific">Paenibacillus mucilaginosus K02</name>
    <dbReference type="NCBI Taxonomy" id="997761"/>
    <lineage>
        <taxon>Bacteria</taxon>
        <taxon>Bacillati</taxon>
        <taxon>Bacillota</taxon>
        <taxon>Bacilli</taxon>
        <taxon>Bacillales</taxon>
        <taxon>Paenibacillaceae</taxon>
        <taxon>Paenibacillus</taxon>
    </lineage>
</organism>
<gene>
    <name evidence="1" type="ORF">B2K_40045</name>
</gene>
<accession>R9ULP5</accession>
<dbReference type="KEGG" id="pmw:B2K_40045"/>
<evidence type="ECO:0000313" key="1">
    <source>
        <dbReference type="EMBL" id="AGN70774.1"/>
    </source>
</evidence>
<dbReference type="AlphaFoldDB" id="R9ULP5"/>
<dbReference type="EMBL" id="CP003422">
    <property type="protein sequence ID" value="AGN70774.1"/>
    <property type="molecule type" value="Genomic_DNA"/>
</dbReference>
<proteinExistence type="predicted"/>
<dbReference type="HOGENOM" id="CLU_3313870_0_0_9"/>
<sequence>MLLEVARKAKADDPLKAEGEVIYIAGLLLEVAHQAEAAP</sequence>
<protein>
    <submittedName>
        <fullName evidence="1">Uncharacterized protein</fullName>
    </submittedName>
</protein>
<evidence type="ECO:0000313" key="2">
    <source>
        <dbReference type="Proteomes" id="UP000007392"/>
    </source>
</evidence>
<reference evidence="1 2" key="1">
    <citation type="submission" date="2013-06" db="EMBL/GenBank/DDBJ databases">
        <title>Complete genome sequence of Paenibacillus mucilaginosus K02.</title>
        <authorList>
            <person name="Xiao B."/>
            <person name="Sun L."/>
            <person name="Xiao L."/>
            <person name="Lian B."/>
        </authorList>
    </citation>
    <scope>NUCLEOTIDE SEQUENCE [LARGE SCALE GENOMIC DNA]</scope>
    <source>
        <strain evidence="1 2">K02</strain>
    </source>
</reference>
<name>R9ULP5_9BACL</name>